<dbReference type="EMBL" id="QGMK01000934">
    <property type="protein sequence ID" value="TVY75846.1"/>
    <property type="molecule type" value="Genomic_DNA"/>
</dbReference>
<evidence type="ECO:0000313" key="3">
    <source>
        <dbReference type="Proteomes" id="UP000469558"/>
    </source>
</evidence>
<dbReference type="Proteomes" id="UP000469558">
    <property type="component" value="Unassembled WGS sequence"/>
</dbReference>
<name>A0A8T9C912_9HELO</name>
<sequence>MSRRRHTDLQPLATSKNGQDLGKRRNSSQSSLSLNSAATLPSPTIVAARAYHLEHETPIGPKLNAQQRRRSLFEAHQFPRRHSAVAAEGDLAAQLEGFTFSSPKIKLQTVPETVEALPEIKIEESADIQMTGTKQNDLMKIGKITSRQRSGDLLVTASDVPFLYIHDRLRDWGSVYLGNSATADAFVNAVSLRRPSLAAAKGESRDLQPGSSNLVTIRARVVPRAKERNPFLIQRQFDIEDLRSSIPRSRNRSEGASPPRLRRSSRQRRSSAQQLSSGRRGSIESSPGGKLGPLGKGAVPIHIEYALHYLPVLGALMLSGHVRKGDAIDLPMPRPEAWRDVVSYIYTGKGEVSPAMRQDILFLAGNAD</sequence>
<gene>
    <name evidence="2" type="ORF">LSUE1_G007733</name>
</gene>
<comment type="caution">
    <text evidence="2">The sequence shown here is derived from an EMBL/GenBank/DDBJ whole genome shotgun (WGS) entry which is preliminary data.</text>
</comment>
<protein>
    <recommendedName>
        <fullName evidence="4">BTB domain-containing protein</fullName>
    </recommendedName>
</protein>
<proteinExistence type="predicted"/>
<evidence type="ECO:0000313" key="2">
    <source>
        <dbReference type="EMBL" id="TVY75846.1"/>
    </source>
</evidence>
<dbReference type="AlphaFoldDB" id="A0A8T9C912"/>
<evidence type="ECO:0000256" key="1">
    <source>
        <dbReference type="SAM" id="MobiDB-lite"/>
    </source>
</evidence>
<feature type="compositionally biased region" description="Low complexity" evidence="1">
    <location>
        <begin position="270"/>
        <end position="288"/>
    </location>
</feature>
<feature type="compositionally biased region" description="Low complexity" evidence="1">
    <location>
        <begin position="27"/>
        <end position="36"/>
    </location>
</feature>
<dbReference type="OrthoDB" id="3492129at2759"/>
<keyword evidence="3" id="KW-1185">Reference proteome</keyword>
<evidence type="ECO:0008006" key="4">
    <source>
        <dbReference type="Google" id="ProtNLM"/>
    </source>
</evidence>
<feature type="compositionally biased region" description="Basic residues" evidence="1">
    <location>
        <begin position="260"/>
        <end position="269"/>
    </location>
</feature>
<dbReference type="CDD" id="cd18186">
    <property type="entry name" value="BTB_POZ_ZBTB_KLHL-like"/>
    <property type="match status" value="1"/>
</dbReference>
<feature type="region of interest" description="Disordered" evidence="1">
    <location>
        <begin position="244"/>
        <end position="291"/>
    </location>
</feature>
<reference evidence="2 3" key="1">
    <citation type="submission" date="2018-05" db="EMBL/GenBank/DDBJ databases">
        <title>Genome sequencing and assembly of the regulated plant pathogen Lachnellula willkommii and related sister species for the development of diagnostic species identification markers.</title>
        <authorList>
            <person name="Giroux E."/>
            <person name="Bilodeau G."/>
        </authorList>
    </citation>
    <scope>NUCLEOTIDE SEQUENCE [LARGE SCALE GENOMIC DNA]</scope>
    <source>
        <strain evidence="2 3">CBS 268.59</strain>
    </source>
</reference>
<organism evidence="2 3">
    <name type="scientific">Lachnellula suecica</name>
    <dbReference type="NCBI Taxonomy" id="602035"/>
    <lineage>
        <taxon>Eukaryota</taxon>
        <taxon>Fungi</taxon>
        <taxon>Dikarya</taxon>
        <taxon>Ascomycota</taxon>
        <taxon>Pezizomycotina</taxon>
        <taxon>Leotiomycetes</taxon>
        <taxon>Helotiales</taxon>
        <taxon>Lachnaceae</taxon>
        <taxon>Lachnellula</taxon>
    </lineage>
</organism>
<feature type="region of interest" description="Disordered" evidence="1">
    <location>
        <begin position="1"/>
        <end position="36"/>
    </location>
</feature>
<accession>A0A8T9C912</accession>